<feature type="region of interest" description="Disordered" evidence="1">
    <location>
        <begin position="1"/>
        <end position="23"/>
    </location>
</feature>
<organism evidence="2 3">
    <name type="scientific">Trichoglossum hirsutum</name>
    <dbReference type="NCBI Taxonomy" id="265104"/>
    <lineage>
        <taxon>Eukaryota</taxon>
        <taxon>Fungi</taxon>
        <taxon>Dikarya</taxon>
        <taxon>Ascomycota</taxon>
        <taxon>Pezizomycotina</taxon>
        <taxon>Geoglossomycetes</taxon>
        <taxon>Geoglossales</taxon>
        <taxon>Geoglossaceae</taxon>
        <taxon>Trichoglossum</taxon>
    </lineage>
</organism>
<proteinExistence type="predicted"/>
<evidence type="ECO:0000313" key="3">
    <source>
        <dbReference type="Proteomes" id="UP000750711"/>
    </source>
</evidence>
<sequence length="232" mass="25585">MKCATVHREPRVGRSKSHAVPDVGHVPNPIVFGRETNILDIHAERQLADPSPHPADLLLQYILAVQDALVGQAPSVANTDKHKRHRHIKNEPPIAGPVTARKREPNPTAQWAQNVRYVLTTPAFVPQNANLSTLLISSSFLPYIINLPPDFASPSFASILKKAIASPGFATTFSGFLCLMDGTEALLPEGIVREQFKGFCDGAATKDWSKGVLVRRRVEMEEFARNREDVLQ</sequence>
<comment type="caution">
    <text evidence="2">The sequence shown here is derived from an EMBL/GenBank/DDBJ whole genome shotgun (WGS) entry which is preliminary data.</text>
</comment>
<keyword evidence="3" id="KW-1185">Reference proteome</keyword>
<evidence type="ECO:0000313" key="2">
    <source>
        <dbReference type="EMBL" id="KAH0565473.1"/>
    </source>
</evidence>
<protein>
    <submittedName>
        <fullName evidence="2">Uncharacterized protein</fullName>
    </submittedName>
</protein>
<feature type="region of interest" description="Disordered" evidence="1">
    <location>
        <begin position="78"/>
        <end position="102"/>
    </location>
</feature>
<dbReference type="EMBL" id="JAGHQM010000091">
    <property type="protein sequence ID" value="KAH0565473.1"/>
    <property type="molecule type" value="Genomic_DNA"/>
</dbReference>
<reference evidence="2" key="1">
    <citation type="submission" date="2021-03" db="EMBL/GenBank/DDBJ databases">
        <title>Comparative genomics and phylogenomic investigation of the class Geoglossomycetes provide insights into ecological specialization and systematics.</title>
        <authorList>
            <person name="Melie T."/>
            <person name="Pirro S."/>
            <person name="Miller A.N."/>
            <person name="Quandt A."/>
        </authorList>
    </citation>
    <scope>NUCLEOTIDE SEQUENCE</scope>
    <source>
        <strain evidence="2">CAQ_001_2017</strain>
    </source>
</reference>
<evidence type="ECO:0000256" key="1">
    <source>
        <dbReference type="SAM" id="MobiDB-lite"/>
    </source>
</evidence>
<name>A0A9P8RTE0_9PEZI</name>
<gene>
    <name evidence="2" type="ORF">GP486_001133</name>
</gene>
<dbReference type="AlphaFoldDB" id="A0A9P8RTE0"/>
<feature type="compositionally biased region" description="Basic and acidic residues" evidence="1">
    <location>
        <begin position="1"/>
        <end position="12"/>
    </location>
</feature>
<accession>A0A9P8RTE0</accession>
<dbReference type="Proteomes" id="UP000750711">
    <property type="component" value="Unassembled WGS sequence"/>
</dbReference>